<evidence type="ECO:0000256" key="1">
    <source>
        <dbReference type="ARBA" id="ARBA00022676"/>
    </source>
</evidence>
<evidence type="ECO:0000259" key="4">
    <source>
        <dbReference type="Pfam" id="PF13579"/>
    </source>
</evidence>
<dbReference type="AlphaFoldDB" id="A0A0J6WG71"/>
<keyword evidence="1 5" id="KW-0328">Glycosyltransferase</keyword>
<dbReference type="Proteomes" id="UP000036513">
    <property type="component" value="Unassembled WGS sequence"/>
</dbReference>
<dbReference type="Pfam" id="PF13579">
    <property type="entry name" value="Glyco_trans_4_4"/>
    <property type="match status" value="1"/>
</dbReference>
<dbReference type="Pfam" id="PF00534">
    <property type="entry name" value="Glycos_transf_1"/>
    <property type="match status" value="1"/>
</dbReference>
<dbReference type="RefSeq" id="WP_048469333.1">
    <property type="nucleotide sequence ID" value="NZ_JYNL01000010.1"/>
</dbReference>
<keyword evidence="2 5" id="KW-0808">Transferase</keyword>
<sequence length="387" mass="40699">MRLAIVGDLPGRVPMAPGTYDLSSLAAALTRRGHDVRVLTASRVDAGAAGGGYRVLPLPGESADDRSNEDLMPMIGDIGRFLIDDWTGDPPDAVHCHGWAYGMAAQLAAKQRPVPIVQAFPQLATRQQPGGDAPATHSTGVKLETLLARNATLVTTACTDEMHEVIRRGCPRVRVSVVPSGVDVDADSVDGDIAARGPERHRIVALAQDFSSAQGLHQVLGILPSLPAADLVVIGDSGPDHDDARRLRATAERLGVSGRVQTVTTSDDREVASWLRSADVAVCPAPYDPDTRTVLRAMACGAAVIATENGGPRDAVISEVTGLLVPADNPAALSRSLRSMLAQNVLRQGMGLAGRARARSRYSWDRVATDAEVVYDAAARRAAAISA</sequence>
<dbReference type="EC" id="2.4.1.250" evidence="5"/>
<dbReference type="EMBL" id="JYNL01000010">
    <property type="protein sequence ID" value="KMO82275.1"/>
    <property type="molecule type" value="Genomic_DNA"/>
</dbReference>
<dbReference type="InterPro" id="IPR028098">
    <property type="entry name" value="Glyco_trans_4-like_N"/>
</dbReference>
<organism evidence="5 6">
    <name type="scientific">Mycolicibacterium chlorophenolicum</name>
    <dbReference type="NCBI Taxonomy" id="37916"/>
    <lineage>
        <taxon>Bacteria</taxon>
        <taxon>Bacillati</taxon>
        <taxon>Actinomycetota</taxon>
        <taxon>Actinomycetes</taxon>
        <taxon>Mycobacteriales</taxon>
        <taxon>Mycobacteriaceae</taxon>
        <taxon>Mycolicibacterium</taxon>
    </lineage>
</organism>
<gene>
    <name evidence="5" type="primary">mshA_3</name>
    <name evidence="5" type="ORF">MCHLDSM_01427</name>
</gene>
<dbReference type="SUPFAM" id="SSF53756">
    <property type="entry name" value="UDP-Glycosyltransferase/glycogen phosphorylase"/>
    <property type="match status" value="1"/>
</dbReference>
<dbReference type="GO" id="GO:0102710">
    <property type="term" value="F:D-inositol-3-phosphate glycosyltransferase activity"/>
    <property type="evidence" value="ECO:0007669"/>
    <property type="project" value="UniProtKB-EC"/>
</dbReference>
<comment type="caution">
    <text evidence="5">The sequence shown here is derived from an EMBL/GenBank/DDBJ whole genome shotgun (WGS) entry which is preliminary data.</text>
</comment>
<dbReference type="PANTHER" id="PTHR12526">
    <property type="entry name" value="GLYCOSYLTRANSFERASE"/>
    <property type="match status" value="1"/>
</dbReference>
<accession>A0A0J6WG71</accession>
<evidence type="ECO:0000313" key="5">
    <source>
        <dbReference type="EMBL" id="KMO82275.1"/>
    </source>
</evidence>
<name>A0A0J6WG71_9MYCO</name>
<dbReference type="PANTHER" id="PTHR12526:SF510">
    <property type="entry name" value="D-INOSITOL 3-PHOSPHATE GLYCOSYLTRANSFERASE"/>
    <property type="match status" value="1"/>
</dbReference>
<dbReference type="Gene3D" id="3.40.50.2000">
    <property type="entry name" value="Glycogen Phosphorylase B"/>
    <property type="match status" value="2"/>
</dbReference>
<evidence type="ECO:0000256" key="2">
    <source>
        <dbReference type="ARBA" id="ARBA00022679"/>
    </source>
</evidence>
<proteinExistence type="predicted"/>
<keyword evidence="6" id="KW-1185">Reference proteome</keyword>
<feature type="domain" description="Glycosyltransferase subfamily 4-like N-terminal" evidence="4">
    <location>
        <begin position="23"/>
        <end position="181"/>
    </location>
</feature>
<evidence type="ECO:0000313" key="6">
    <source>
        <dbReference type="Proteomes" id="UP000036513"/>
    </source>
</evidence>
<dbReference type="InterPro" id="IPR001296">
    <property type="entry name" value="Glyco_trans_1"/>
</dbReference>
<dbReference type="PATRIC" id="fig|37916.4.peg.1322"/>
<reference evidence="5 6" key="1">
    <citation type="journal article" date="2015" name="Genome Biol. Evol.">
        <title>Characterization of Three Mycobacterium spp. with Potential Use in Bioremediation by Genome Sequencing and Comparative Genomics.</title>
        <authorList>
            <person name="Das S."/>
            <person name="Pettersson B.M."/>
            <person name="Behra P.R."/>
            <person name="Ramesh M."/>
            <person name="Dasgupta S."/>
            <person name="Bhattacharya A."/>
            <person name="Kirsebom L.A."/>
        </authorList>
    </citation>
    <scope>NUCLEOTIDE SEQUENCE [LARGE SCALE GENOMIC DNA]</scope>
    <source>
        <strain evidence="5 6">DSM 43826</strain>
    </source>
</reference>
<evidence type="ECO:0000259" key="3">
    <source>
        <dbReference type="Pfam" id="PF00534"/>
    </source>
</evidence>
<protein>
    <submittedName>
        <fullName evidence="5">D-inositol 3-phosphate glycosyltransferase</fullName>
        <ecNumber evidence="5">2.4.1.250</ecNumber>
    </submittedName>
</protein>
<feature type="domain" description="Glycosyl transferase family 1" evidence="3">
    <location>
        <begin position="199"/>
        <end position="355"/>
    </location>
</feature>
<dbReference type="SMR" id="A0A0J6WG71"/>
<dbReference type="STRING" id="37916.MCHLDSM_01427"/>